<dbReference type="EMBL" id="FOHA01000001">
    <property type="protein sequence ID" value="SER53867.1"/>
    <property type="molecule type" value="Genomic_DNA"/>
</dbReference>
<dbReference type="STRING" id="142588.SAMN04488559_101269"/>
<dbReference type="Proteomes" id="UP000198948">
    <property type="component" value="Unassembled WGS sequence"/>
</dbReference>
<dbReference type="OrthoDB" id="2187056at2"/>
<gene>
    <name evidence="1" type="ORF">SAMN04488559_101269</name>
</gene>
<proteinExistence type="predicted"/>
<keyword evidence="2" id="KW-1185">Reference proteome</keyword>
<evidence type="ECO:0000313" key="2">
    <source>
        <dbReference type="Proteomes" id="UP000198948"/>
    </source>
</evidence>
<protein>
    <recommendedName>
        <fullName evidence="3">MucBP domain-containing protein</fullName>
    </recommendedName>
</protein>
<name>A0A1H9Q065_9LACT</name>
<organism evidence="1 2">
    <name type="scientific">Isobaculum melis</name>
    <dbReference type="NCBI Taxonomy" id="142588"/>
    <lineage>
        <taxon>Bacteria</taxon>
        <taxon>Bacillati</taxon>
        <taxon>Bacillota</taxon>
        <taxon>Bacilli</taxon>
        <taxon>Lactobacillales</taxon>
        <taxon>Carnobacteriaceae</taxon>
        <taxon>Isobaculum</taxon>
    </lineage>
</organism>
<evidence type="ECO:0000313" key="1">
    <source>
        <dbReference type="EMBL" id="SER53867.1"/>
    </source>
</evidence>
<reference evidence="1 2" key="1">
    <citation type="submission" date="2016-10" db="EMBL/GenBank/DDBJ databases">
        <authorList>
            <person name="de Groot N.N."/>
        </authorList>
    </citation>
    <scope>NUCLEOTIDE SEQUENCE [LARGE SCALE GENOMIC DNA]</scope>
    <source>
        <strain evidence="1 2">DSM 13760</strain>
    </source>
</reference>
<sequence length="1012" mass="113607">MEKQFKRLLGVLLLILTMFVLGKENILAKPNPNDGSPKINIDEHLTTSNKNLEIPFDSNQIYEPTLSSSHPDFVQTNTKLLNLTKKNKIFASSSIINDDGSGYTKTSDDHIIYLRGFSNWGTGMPAEISFFKAEKVDVNGNIVKSIFVGENIPQWKNSTTDGSYASGGALYQLGDIYFIPYVPISGERKYIKIDKDLNILERGVFNENKFKLDGQHRNRSSLDYLAQYWDLTYLDRISSQQNKLYAFKTDTNSAATYIERKEFDFLSYESVVPIKPNDWWLGMQSGTFKNKQNGYIGIVGYSSHVSNKKIHQVITRWDTTGKIEGQPYISSGEIVVQAAISDKDNYYFMEYVSDQVYLKKIDTLTGVVSTIKTYPKGTNINFSKSISGYSIYGYVSDFSGVFSGYENTPGVVIGLTDTNFNLTTLSTVSTNVPIVINGLIPITQTDYFLAGAFDNHETLLVDEIKQIKTDNSIGAGWSVKQKNPAPNQNDLPISKNFLYGILKVTDDYAPAIQAPGSIDINIDDVDILSQNKTAISNWLITGTKNGKLTDTSAIKVYDRFDLESSLSLYDQDWLNNRINYNYKSGLTPAIQNIDWPALGFDPTKRGPQLVTYFVTDSQGQLSSTSRWINKLDNETTSQENTALAASNFAIHVNNLNQLDEDKAKKLAKMLAWDKVTGDELDSGKNIKNIVSVDKDQLKAITDAKVAYHALENITPKEKAKLVKPYPLTFSYSNDLTRVITVFITDDTTMIDNHVVIYGFDFEESIKKVKKITSSEVIAASQATVWNFKMDWEKDHNALPLAHLTVDLNHVDPANTNLTGLNKVEAVGSYKVKFDYDNGSGITATNHLPTAHISGNIAKLHVRQVVLDGKDELVIPNQGYLTWKNIDAAALMSLSQEINTSHPLLTRDSDQTFEALKLELTFDHWLYMIQPTIPEYYQYEGYIAKTDKAISGTATEHHEADKIVPTATQNRPILNFTTNEEYWVTIYLKPISNATIRPYSWDYQLKDFGGITP</sequence>
<accession>A0A1H9Q065</accession>
<dbReference type="RefSeq" id="WP_092649475.1">
    <property type="nucleotide sequence ID" value="NZ_FOHA01000001.1"/>
</dbReference>
<evidence type="ECO:0008006" key="3">
    <source>
        <dbReference type="Google" id="ProtNLM"/>
    </source>
</evidence>
<dbReference type="AlphaFoldDB" id="A0A1H9Q065"/>